<evidence type="ECO:0000256" key="5">
    <source>
        <dbReference type="ARBA" id="ARBA00047942"/>
    </source>
</evidence>
<protein>
    <recommendedName>
        <fullName evidence="1">site-specific DNA-methyltransferase (adenine-specific)</fullName>
        <ecNumber evidence="1">2.1.1.72</ecNumber>
    </recommendedName>
</protein>
<evidence type="ECO:0000256" key="4">
    <source>
        <dbReference type="ARBA" id="ARBA00022691"/>
    </source>
</evidence>
<dbReference type="Gene3D" id="3.40.50.150">
    <property type="entry name" value="Vaccinia Virus protein VP39"/>
    <property type="match status" value="1"/>
</dbReference>
<dbReference type="InterPro" id="IPR050953">
    <property type="entry name" value="N4_N6_ade-DNA_methylase"/>
</dbReference>
<evidence type="ECO:0000256" key="1">
    <source>
        <dbReference type="ARBA" id="ARBA00011900"/>
    </source>
</evidence>
<proteinExistence type="predicted"/>
<gene>
    <name evidence="7" type="ORF">EXE30_00865</name>
</gene>
<accession>A0A4Q6XN59</accession>
<name>A0A4Q6XN59_9GAMM</name>
<dbReference type="PRINTS" id="PR00507">
    <property type="entry name" value="N12N6MTFRASE"/>
</dbReference>
<evidence type="ECO:0000259" key="6">
    <source>
        <dbReference type="Pfam" id="PF07669"/>
    </source>
</evidence>
<dbReference type="GO" id="GO:0032259">
    <property type="term" value="P:methylation"/>
    <property type="evidence" value="ECO:0007669"/>
    <property type="project" value="UniProtKB-KW"/>
</dbReference>
<comment type="catalytic activity">
    <reaction evidence="5">
        <text>a 2'-deoxyadenosine in DNA + S-adenosyl-L-methionine = an N(6)-methyl-2'-deoxyadenosine in DNA + S-adenosyl-L-homocysteine + H(+)</text>
        <dbReference type="Rhea" id="RHEA:15197"/>
        <dbReference type="Rhea" id="RHEA-COMP:12418"/>
        <dbReference type="Rhea" id="RHEA-COMP:12419"/>
        <dbReference type="ChEBI" id="CHEBI:15378"/>
        <dbReference type="ChEBI" id="CHEBI:57856"/>
        <dbReference type="ChEBI" id="CHEBI:59789"/>
        <dbReference type="ChEBI" id="CHEBI:90615"/>
        <dbReference type="ChEBI" id="CHEBI:90616"/>
        <dbReference type="EC" id="2.1.1.72"/>
    </reaction>
</comment>
<dbReference type="EMBL" id="SGIM01000001">
    <property type="protein sequence ID" value="RZF56844.1"/>
    <property type="molecule type" value="Genomic_DNA"/>
</dbReference>
<dbReference type="InterPro" id="IPR029063">
    <property type="entry name" value="SAM-dependent_MTases_sf"/>
</dbReference>
<dbReference type="GO" id="GO:0003676">
    <property type="term" value="F:nucleic acid binding"/>
    <property type="evidence" value="ECO:0007669"/>
    <property type="project" value="InterPro"/>
</dbReference>
<keyword evidence="2 7" id="KW-0489">Methyltransferase</keyword>
<dbReference type="PANTHER" id="PTHR33841:SF1">
    <property type="entry name" value="DNA METHYLTRANSFERASE A"/>
    <property type="match status" value="1"/>
</dbReference>
<dbReference type="AlphaFoldDB" id="A0A4Q6XN59"/>
<dbReference type="PROSITE" id="PS00092">
    <property type="entry name" value="N6_MTASE"/>
    <property type="match status" value="1"/>
</dbReference>
<dbReference type="GO" id="GO:0006304">
    <property type="term" value="P:DNA modification"/>
    <property type="evidence" value="ECO:0007669"/>
    <property type="project" value="InterPro"/>
</dbReference>
<dbReference type="Pfam" id="PF07669">
    <property type="entry name" value="Eco57I"/>
    <property type="match status" value="1"/>
</dbReference>
<keyword evidence="4" id="KW-0949">S-adenosyl-L-methionine</keyword>
<reference evidence="7 8" key="1">
    <citation type="submission" date="2019-02" db="EMBL/GenBank/DDBJ databases">
        <title>The draft genome of Acinetobacter halotolerans strain JCM 31009.</title>
        <authorList>
            <person name="Qin J."/>
            <person name="Feng Y."/>
            <person name="Nemec A."/>
            <person name="Zong Z."/>
        </authorList>
    </citation>
    <scope>NUCLEOTIDE SEQUENCE [LARGE SCALE GENOMIC DNA]</scope>
    <source>
        <strain evidence="7 8">JCM 31009</strain>
    </source>
</reference>
<comment type="caution">
    <text evidence="7">The sequence shown here is derived from an EMBL/GenBank/DDBJ whole genome shotgun (WGS) entry which is preliminary data.</text>
</comment>
<dbReference type="SUPFAM" id="SSF53335">
    <property type="entry name" value="S-adenosyl-L-methionine-dependent methyltransferases"/>
    <property type="match status" value="1"/>
</dbReference>
<dbReference type="RefSeq" id="WP_130160801.1">
    <property type="nucleotide sequence ID" value="NZ_SGIM01000001.1"/>
</dbReference>
<dbReference type="PANTHER" id="PTHR33841">
    <property type="entry name" value="DNA METHYLTRANSFERASE YEEA-RELATED"/>
    <property type="match status" value="1"/>
</dbReference>
<organism evidence="7 8">
    <name type="scientific">Acinetobacter halotolerans</name>
    <dbReference type="NCBI Taxonomy" id="1752076"/>
    <lineage>
        <taxon>Bacteria</taxon>
        <taxon>Pseudomonadati</taxon>
        <taxon>Pseudomonadota</taxon>
        <taxon>Gammaproteobacteria</taxon>
        <taxon>Moraxellales</taxon>
        <taxon>Moraxellaceae</taxon>
        <taxon>Acinetobacter</taxon>
    </lineage>
</organism>
<feature type="domain" description="Type II methyltransferase M.TaqI-like" evidence="6">
    <location>
        <begin position="152"/>
        <end position="300"/>
    </location>
</feature>
<evidence type="ECO:0000313" key="7">
    <source>
        <dbReference type="EMBL" id="RZF56844.1"/>
    </source>
</evidence>
<keyword evidence="3 7" id="KW-0808">Transferase</keyword>
<keyword evidence="8" id="KW-1185">Reference proteome</keyword>
<evidence type="ECO:0000256" key="2">
    <source>
        <dbReference type="ARBA" id="ARBA00022603"/>
    </source>
</evidence>
<dbReference type="GO" id="GO:0009007">
    <property type="term" value="F:site-specific DNA-methyltransferase (adenine-specific) activity"/>
    <property type="evidence" value="ECO:0007669"/>
    <property type="project" value="UniProtKB-EC"/>
</dbReference>
<sequence length="611" mass="71026">MKLEDLNLLRDYTTGINDVNRIIVTSFLQSNNIANINNEYISKLIIGENDSDYEAFLKFSNTLRIITFDDLIKSFEYIISPVDKVVTGAVYTPEIIRKNIIDNILRFDVNSKDDIKICDPACGCGGFLYSAVKKIKDLNSALTFYEIYEKYIFGLDLKDYSVERTKILLNLLAIVNGEDRVSFEFNLYTGNALSFNWEEAINDFKGFDIVVGNPPYVTSRNIEDESLELLKRWKVCSTGHPDLYIPFFEIGLTILKEEGTLGFITMNTFYKSINGRALRQYLGERKYKLSITDFGSTQVFLSRNTYTCICIVEKSCSEEIYYRKLENLTELDSIKYSKISYDSMDHLGGWNLNNISIVSKIEKVGVPLKDLYKVNNGIATLKNNIYIIDHISEDKDNYILSCGAKIEKNICVDIINPNKLIDTSNLDELKKKIIFPYRYEENIAKIISFEEFKKEYPNTYSYLLKHKEDLAGRDKGKREYEEWYAYGRRQGMVKHKYQLFFPHISPKIPNYVISEQEDLLFHNGLAILSNERESLEILKVLMSSRLFWFYIINTSKPYGSGYFSFSKNYIKSFGIYRFNEEQKKFLLSNAKKADLDNFIEELYEINLDSVM</sequence>
<evidence type="ECO:0000313" key="8">
    <source>
        <dbReference type="Proteomes" id="UP000292110"/>
    </source>
</evidence>
<dbReference type="Proteomes" id="UP000292110">
    <property type="component" value="Unassembled WGS sequence"/>
</dbReference>
<dbReference type="InterPro" id="IPR002052">
    <property type="entry name" value="DNA_methylase_N6_adenine_CS"/>
</dbReference>
<dbReference type="InterPro" id="IPR011639">
    <property type="entry name" value="MethylTrfase_TaqI-like_dom"/>
</dbReference>
<dbReference type="EC" id="2.1.1.72" evidence="1"/>
<evidence type="ECO:0000256" key="3">
    <source>
        <dbReference type="ARBA" id="ARBA00022679"/>
    </source>
</evidence>